<protein>
    <submittedName>
        <fullName evidence="2">Uncharacterized protein</fullName>
    </submittedName>
</protein>
<evidence type="ECO:0000256" key="1">
    <source>
        <dbReference type="SAM" id="MobiDB-lite"/>
    </source>
</evidence>
<accession>A0A8J4T0L4</accession>
<gene>
    <name evidence="2" type="ORF">PHET_03498</name>
</gene>
<dbReference type="EMBL" id="LUCH01001426">
    <property type="protein sequence ID" value="KAF5403091.1"/>
    <property type="molecule type" value="Genomic_DNA"/>
</dbReference>
<keyword evidence="3" id="KW-1185">Reference proteome</keyword>
<evidence type="ECO:0000313" key="3">
    <source>
        <dbReference type="Proteomes" id="UP000748531"/>
    </source>
</evidence>
<proteinExistence type="predicted"/>
<comment type="caution">
    <text evidence="2">The sequence shown here is derived from an EMBL/GenBank/DDBJ whole genome shotgun (WGS) entry which is preliminary data.</text>
</comment>
<dbReference type="OrthoDB" id="6254633at2759"/>
<reference evidence="2" key="1">
    <citation type="submission" date="2019-05" db="EMBL/GenBank/DDBJ databases">
        <title>Annotation for the trematode Paragonimus heterotremus.</title>
        <authorList>
            <person name="Choi Y.-J."/>
        </authorList>
    </citation>
    <scope>NUCLEOTIDE SEQUENCE</scope>
    <source>
        <strain evidence="2">LC</strain>
    </source>
</reference>
<evidence type="ECO:0000313" key="2">
    <source>
        <dbReference type="EMBL" id="KAF5403091.1"/>
    </source>
</evidence>
<name>A0A8J4T0L4_9TREM</name>
<dbReference type="Proteomes" id="UP000748531">
    <property type="component" value="Unassembled WGS sequence"/>
</dbReference>
<feature type="region of interest" description="Disordered" evidence="1">
    <location>
        <begin position="297"/>
        <end position="324"/>
    </location>
</feature>
<dbReference type="AlphaFoldDB" id="A0A8J4T0L4"/>
<organism evidence="2 3">
    <name type="scientific">Paragonimus heterotremus</name>
    <dbReference type="NCBI Taxonomy" id="100268"/>
    <lineage>
        <taxon>Eukaryota</taxon>
        <taxon>Metazoa</taxon>
        <taxon>Spiralia</taxon>
        <taxon>Lophotrochozoa</taxon>
        <taxon>Platyhelminthes</taxon>
        <taxon>Trematoda</taxon>
        <taxon>Digenea</taxon>
        <taxon>Plagiorchiida</taxon>
        <taxon>Troglotremata</taxon>
        <taxon>Troglotrematidae</taxon>
        <taxon>Paragonimus</taxon>
    </lineage>
</organism>
<feature type="region of interest" description="Disordered" evidence="1">
    <location>
        <begin position="720"/>
        <end position="747"/>
    </location>
</feature>
<sequence>MPKYCVQLVADVLTLPSRDTSEYSDINEDHPASVEKVVGLERAITCPLLTCNSQLTKSDGSIQNCAENYLELPNSVGTSQQSFNRFGEGQNLITKVNAHVFPMGNTACCMPDGIRQTWNNSAAPDATSSVQCFAPNLLPVHRTFVTSRAVQCNDNHTNEPTMSNNHSYHEPNVISQRPVCIRNNRFTKELQTAKVHVVPPLPEDEQYSKVVYDSIGDLNAASNHINNLITSTSELSVDVSSLSVQKYPNVTSSMKSPTYGPTQSTELLQEHLRTSPMLQEEDIDSLSATMSVVSSKGGRESLKKFKQRPAPYTKRNRTSPPGESLRQIMHNTLQDWQTKPDKRANKLCSLLDLSGYEDGLFPGSGTHVERKVKVDSAISKNIRNPCEKRFFSNKQNVTCFDAKKAGKQVFSFGDVNSDSTSDTLSDTSSVSSLEPSKLIHANKNKMDITRKKATIMHCEKSVTVDGNCSSKYPTESCKTTTLNQPNHTLLQSEDMLSSLNKQMNPNFVTSVESSAKFVGNKTQAEEKNIKIDSELTNGSKQENIFKKDDTSDRTCNLPPAPAFSTVRMTLKSRAFSESRLPTPLGRNFSPAYRPIVISHPVSPKEKLMIGREMEVCNNKDVSKNVDEEPVSGNLPLNKLENKVRTNSKNEILLNEIAQSTYDSQTKQSTVDETKIFTGLPQCRRSRSKHHVEVVAEEKPKSQQPRTTKFTTCTTQPRLYHTERPPSCLPLNDVPETKTMKTTDNPGRFCETQSNHLKSKSSIAAYNSSLDHTKSKSTKNTEFKNCHLQQSTDNQNNCTLKTNCSRSLLASPPARLPIRRQRSNESIVSAPLHSYSPCTQPRTKLLRRKFYIPESANIEAILSDPDDRRIKAICERYKCDVEIYSKLPWCGFLQYIVVLAARDSSTLRRCARTLDCRLNWCLSAQMR</sequence>